<evidence type="ECO:0000313" key="3">
    <source>
        <dbReference type="Proteomes" id="UP000521868"/>
    </source>
</evidence>
<feature type="region of interest" description="Disordered" evidence="1">
    <location>
        <begin position="244"/>
        <end position="284"/>
    </location>
</feature>
<dbReference type="SUPFAM" id="SSF51206">
    <property type="entry name" value="cAMP-binding domain-like"/>
    <property type="match status" value="1"/>
</dbReference>
<sequence>MPFVPLPGALRERALAKLLPQNGVLAALPEDVQARLLPHLALVDLPAGQQLGQPSGNFARAYFPVAGVVSLIQGTAGGERVSAMVGSEGVVGLPKFMSDPSVIRVAVQSAGYGLALGREQLLEEWARGGTFMRLLMRYNRALAAQKVVLNACRGLHSLDQQLGTLLLMSLDRLGGQEVVLPQDSAAQLLGVPAQELGAAVDRLCQCGAASWRRPGVFAAQDGAALRAVACGCERRVASEYQRLLADGPPPSAPSSAGGAAADASRRVARDAMVARGGSDRPHGG</sequence>
<gene>
    <name evidence="2" type="ORF">RAMLITH_12695</name>
</gene>
<protein>
    <submittedName>
        <fullName evidence="2">Crp/Fnr family transcriptional regulator</fullName>
    </submittedName>
</protein>
<organism evidence="2 3">
    <name type="scientific">Ramlibacter lithotrophicus</name>
    <dbReference type="NCBI Taxonomy" id="2606681"/>
    <lineage>
        <taxon>Bacteria</taxon>
        <taxon>Pseudomonadati</taxon>
        <taxon>Pseudomonadota</taxon>
        <taxon>Betaproteobacteria</taxon>
        <taxon>Burkholderiales</taxon>
        <taxon>Comamonadaceae</taxon>
        <taxon>Ramlibacter</taxon>
    </lineage>
</organism>
<evidence type="ECO:0000313" key="2">
    <source>
        <dbReference type="EMBL" id="NKE66684.1"/>
    </source>
</evidence>
<accession>A0A7X6I709</accession>
<dbReference type="RefSeq" id="WP_168107810.1">
    <property type="nucleotide sequence ID" value="NZ_VTOX01000004.1"/>
</dbReference>
<dbReference type="EMBL" id="VTOX01000004">
    <property type="protein sequence ID" value="NKE66684.1"/>
    <property type="molecule type" value="Genomic_DNA"/>
</dbReference>
<dbReference type="InterPro" id="IPR018490">
    <property type="entry name" value="cNMP-bd_dom_sf"/>
</dbReference>
<keyword evidence="3" id="KW-1185">Reference proteome</keyword>
<evidence type="ECO:0000256" key="1">
    <source>
        <dbReference type="SAM" id="MobiDB-lite"/>
    </source>
</evidence>
<reference evidence="2 3" key="1">
    <citation type="journal article" date="2020" name="Nature">
        <title>Bacterial chemolithoautotrophy via manganese oxidation.</title>
        <authorList>
            <person name="Yu H."/>
            <person name="Leadbetter J.R."/>
        </authorList>
    </citation>
    <scope>NUCLEOTIDE SEQUENCE [LARGE SCALE GENOMIC DNA]</scope>
    <source>
        <strain evidence="2 3">RBP-1</strain>
    </source>
</reference>
<comment type="caution">
    <text evidence="2">The sequence shown here is derived from an EMBL/GenBank/DDBJ whole genome shotgun (WGS) entry which is preliminary data.</text>
</comment>
<dbReference type="InterPro" id="IPR014710">
    <property type="entry name" value="RmlC-like_jellyroll"/>
</dbReference>
<name>A0A7X6I709_9BURK</name>
<dbReference type="AlphaFoldDB" id="A0A7X6I709"/>
<proteinExistence type="predicted"/>
<feature type="compositionally biased region" description="Low complexity" evidence="1">
    <location>
        <begin position="253"/>
        <end position="262"/>
    </location>
</feature>
<dbReference type="Proteomes" id="UP000521868">
    <property type="component" value="Unassembled WGS sequence"/>
</dbReference>
<dbReference type="Gene3D" id="2.60.120.10">
    <property type="entry name" value="Jelly Rolls"/>
    <property type="match status" value="1"/>
</dbReference>